<sequence length="84" mass="8954">MCAFGANVDLVKEVIHCRGCDGDVEGVGRQQRGESDWRVFSVTRWAGLGDEEASQTLPMGAGEAGVPQQHQGQGRNDNVEKPAG</sequence>
<keyword evidence="3" id="KW-1185">Reference proteome</keyword>
<dbReference type="EMBL" id="JANPWB010000005">
    <property type="protein sequence ID" value="KAJ1188382.1"/>
    <property type="molecule type" value="Genomic_DNA"/>
</dbReference>
<protein>
    <submittedName>
        <fullName evidence="2">Uncharacterized protein</fullName>
    </submittedName>
</protein>
<feature type="region of interest" description="Disordered" evidence="1">
    <location>
        <begin position="50"/>
        <end position="84"/>
    </location>
</feature>
<organism evidence="2 3">
    <name type="scientific">Pleurodeles waltl</name>
    <name type="common">Iberian ribbed newt</name>
    <dbReference type="NCBI Taxonomy" id="8319"/>
    <lineage>
        <taxon>Eukaryota</taxon>
        <taxon>Metazoa</taxon>
        <taxon>Chordata</taxon>
        <taxon>Craniata</taxon>
        <taxon>Vertebrata</taxon>
        <taxon>Euteleostomi</taxon>
        <taxon>Amphibia</taxon>
        <taxon>Batrachia</taxon>
        <taxon>Caudata</taxon>
        <taxon>Salamandroidea</taxon>
        <taxon>Salamandridae</taxon>
        <taxon>Pleurodelinae</taxon>
        <taxon>Pleurodeles</taxon>
    </lineage>
</organism>
<name>A0AAV7UHY4_PLEWA</name>
<proteinExistence type="predicted"/>
<evidence type="ECO:0000313" key="3">
    <source>
        <dbReference type="Proteomes" id="UP001066276"/>
    </source>
</evidence>
<evidence type="ECO:0000313" key="2">
    <source>
        <dbReference type="EMBL" id="KAJ1188382.1"/>
    </source>
</evidence>
<reference evidence="2" key="1">
    <citation type="journal article" date="2022" name="bioRxiv">
        <title>Sequencing and chromosome-scale assembly of the giantPleurodeles waltlgenome.</title>
        <authorList>
            <person name="Brown T."/>
            <person name="Elewa A."/>
            <person name="Iarovenko S."/>
            <person name="Subramanian E."/>
            <person name="Araus A.J."/>
            <person name="Petzold A."/>
            <person name="Susuki M."/>
            <person name="Suzuki K.-i.T."/>
            <person name="Hayashi T."/>
            <person name="Toyoda A."/>
            <person name="Oliveira C."/>
            <person name="Osipova E."/>
            <person name="Leigh N.D."/>
            <person name="Simon A."/>
            <person name="Yun M.H."/>
        </authorList>
    </citation>
    <scope>NUCLEOTIDE SEQUENCE</scope>
    <source>
        <strain evidence="2">20211129_DDA</strain>
        <tissue evidence="2">Liver</tissue>
    </source>
</reference>
<comment type="caution">
    <text evidence="2">The sequence shown here is derived from an EMBL/GenBank/DDBJ whole genome shotgun (WGS) entry which is preliminary data.</text>
</comment>
<dbReference type="AlphaFoldDB" id="A0AAV7UHY4"/>
<evidence type="ECO:0000256" key="1">
    <source>
        <dbReference type="SAM" id="MobiDB-lite"/>
    </source>
</evidence>
<accession>A0AAV7UHY4</accession>
<gene>
    <name evidence="2" type="ORF">NDU88_005143</name>
</gene>
<dbReference type="Proteomes" id="UP001066276">
    <property type="component" value="Chromosome 3_1"/>
</dbReference>